<feature type="compositionally biased region" description="Polar residues" evidence="10">
    <location>
        <begin position="285"/>
        <end position="296"/>
    </location>
</feature>
<keyword evidence="14" id="KW-1185">Reference proteome</keyword>
<proteinExistence type="inferred from homology"/>
<dbReference type="InterPro" id="IPR051223">
    <property type="entry name" value="Polycystin"/>
</dbReference>
<dbReference type="PANTHER" id="PTHR10877:SF194">
    <property type="entry name" value="LOCATION OF VULVA DEFECTIVE 1"/>
    <property type="match status" value="1"/>
</dbReference>
<dbReference type="PRINTS" id="PR01433">
    <property type="entry name" value="POLYCYSTIN2"/>
</dbReference>
<dbReference type="PROSITE" id="PS50095">
    <property type="entry name" value="PLAT"/>
    <property type="match status" value="1"/>
</dbReference>
<comment type="caution">
    <text evidence="9">Lacks conserved residue(s) required for the propagation of feature annotation.</text>
</comment>
<evidence type="ECO:0000256" key="10">
    <source>
        <dbReference type="SAM" id="MobiDB-lite"/>
    </source>
</evidence>
<evidence type="ECO:0000256" key="4">
    <source>
        <dbReference type="ARBA" id="ARBA00022729"/>
    </source>
</evidence>
<evidence type="ECO:0000256" key="11">
    <source>
        <dbReference type="SAM" id="Phobius"/>
    </source>
</evidence>
<dbReference type="InterPro" id="IPR036392">
    <property type="entry name" value="PLAT/LH2_dom_sf"/>
</dbReference>
<feature type="transmembrane region" description="Helical" evidence="11">
    <location>
        <begin position="1612"/>
        <end position="1631"/>
    </location>
</feature>
<dbReference type="Gene3D" id="2.60.60.20">
    <property type="entry name" value="PLAT/LH2 domain"/>
    <property type="match status" value="1"/>
</dbReference>
<evidence type="ECO:0000256" key="7">
    <source>
        <dbReference type="ARBA" id="ARBA00023180"/>
    </source>
</evidence>
<dbReference type="GO" id="GO:0050982">
    <property type="term" value="P:detection of mechanical stimulus"/>
    <property type="evidence" value="ECO:0007669"/>
    <property type="project" value="TreeGrafter"/>
</dbReference>
<feature type="transmembrane region" description="Helical" evidence="11">
    <location>
        <begin position="1515"/>
        <end position="1542"/>
    </location>
</feature>
<evidence type="ECO:0000313" key="13">
    <source>
        <dbReference type="EMBL" id="KAK2190973.1"/>
    </source>
</evidence>
<dbReference type="PANTHER" id="PTHR10877">
    <property type="entry name" value="POLYCYSTIN FAMILY MEMBER"/>
    <property type="match status" value="1"/>
</dbReference>
<gene>
    <name evidence="13" type="ORF">NP493_64g06055</name>
</gene>
<dbReference type="Proteomes" id="UP001209878">
    <property type="component" value="Unassembled WGS sequence"/>
</dbReference>
<dbReference type="InterPro" id="IPR003915">
    <property type="entry name" value="PKD_2"/>
</dbReference>
<feature type="transmembrane region" description="Helical" evidence="11">
    <location>
        <begin position="707"/>
        <end position="730"/>
    </location>
</feature>
<evidence type="ECO:0000256" key="5">
    <source>
        <dbReference type="ARBA" id="ARBA00022989"/>
    </source>
</evidence>
<evidence type="ECO:0000256" key="9">
    <source>
        <dbReference type="PROSITE-ProRule" id="PRU00152"/>
    </source>
</evidence>
<evidence type="ECO:0000256" key="1">
    <source>
        <dbReference type="ARBA" id="ARBA00004141"/>
    </source>
</evidence>
<dbReference type="Gene3D" id="1.10.287.70">
    <property type="match status" value="1"/>
</dbReference>
<dbReference type="Pfam" id="PF01477">
    <property type="entry name" value="PLAT"/>
    <property type="match status" value="1"/>
</dbReference>
<keyword evidence="6 11" id="KW-0472">Membrane</keyword>
<reference evidence="13" key="1">
    <citation type="journal article" date="2023" name="Mol. Biol. Evol.">
        <title>Third-Generation Sequencing Reveals the Adaptive Role of the Epigenome in Three Deep-Sea Polychaetes.</title>
        <authorList>
            <person name="Perez M."/>
            <person name="Aroh O."/>
            <person name="Sun Y."/>
            <person name="Lan Y."/>
            <person name="Juniper S.K."/>
            <person name="Young C.R."/>
            <person name="Angers B."/>
            <person name="Qian P.Y."/>
        </authorList>
    </citation>
    <scope>NUCLEOTIDE SEQUENCE</scope>
    <source>
        <strain evidence="13">R07B-5</strain>
    </source>
</reference>
<dbReference type="EMBL" id="JAODUO010000064">
    <property type="protein sequence ID" value="KAK2190973.1"/>
    <property type="molecule type" value="Genomic_DNA"/>
</dbReference>
<dbReference type="GO" id="GO:0005509">
    <property type="term" value="F:calcium ion binding"/>
    <property type="evidence" value="ECO:0007669"/>
    <property type="project" value="InterPro"/>
</dbReference>
<comment type="subcellular location">
    <subcellularLocation>
        <location evidence="1">Membrane</location>
        <topology evidence="1">Multi-pass membrane protein</topology>
    </subcellularLocation>
</comment>
<dbReference type="SUPFAM" id="SSF49723">
    <property type="entry name" value="Lipase/lipooxygenase domain (PLAT/LH2 domain)"/>
    <property type="match status" value="1"/>
</dbReference>
<feature type="compositionally biased region" description="Basic and acidic residues" evidence="10">
    <location>
        <begin position="621"/>
        <end position="644"/>
    </location>
</feature>
<evidence type="ECO:0000256" key="3">
    <source>
        <dbReference type="ARBA" id="ARBA00022692"/>
    </source>
</evidence>
<dbReference type="Pfam" id="PF20519">
    <property type="entry name" value="Polycystin_dom"/>
    <property type="match status" value="1"/>
</dbReference>
<feature type="transmembrane region" description="Helical" evidence="11">
    <location>
        <begin position="742"/>
        <end position="773"/>
    </location>
</feature>
<feature type="compositionally biased region" description="Acidic residues" evidence="10">
    <location>
        <begin position="659"/>
        <end position="679"/>
    </location>
</feature>
<dbReference type="GO" id="GO:0005262">
    <property type="term" value="F:calcium channel activity"/>
    <property type="evidence" value="ECO:0007669"/>
    <property type="project" value="TreeGrafter"/>
</dbReference>
<dbReference type="InterPro" id="IPR001024">
    <property type="entry name" value="PLAT/LH2_dom"/>
</dbReference>
<comment type="similarity">
    <text evidence="2">Belongs to the polycystin family.</text>
</comment>
<evidence type="ECO:0000256" key="6">
    <source>
        <dbReference type="ARBA" id="ARBA00023136"/>
    </source>
</evidence>
<feature type="transmembrane region" description="Helical" evidence="11">
    <location>
        <begin position="1651"/>
        <end position="1673"/>
    </location>
</feature>
<dbReference type="InterPro" id="IPR046791">
    <property type="entry name" value="Polycystin_dom"/>
</dbReference>
<evidence type="ECO:0000259" key="12">
    <source>
        <dbReference type="PROSITE" id="PS50095"/>
    </source>
</evidence>
<feature type="transmembrane region" description="Helical" evidence="11">
    <location>
        <begin position="573"/>
        <end position="600"/>
    </location>
</feature>
<name>A0AAD9UIN7_RIDPI</name>
<evidence type="ECO:0000256" key="2">
    <source>
        <dbReference type="ARBA" id="ARBA00007200"/>
    </source>
</evidence>
<keyword evidence="7" id="KW-0325">Glycoprotein</keyword>
<feature type="region of interest" description="Disordered" evidence="10">
    <location>
        <begin position="611"/>
        <end position="687"/>
    </location>
</feature>
<feature type="transmembrane region" description="Helical" evidence="11">
    <location>
        <begin position="830"/>
        <end position="851"/>
    </location>
</feature>
<feature type="region of interest" description="Disordered" evidence="10">
    <location>
        <begin position="272"/>
        <end position="296"/>
    </location>
</feature>
<feature type="transmembrane region" description="Helical" evidence="11">
    <location>
        <begin position="362"/>
        <end position="381"/>
    </location>
</feature>
<dbReference type="GO" id="GO:0016020">
    <property type="term" value="C:membrane"/>
    <property type="evidence" value="ECO:0007669"/>
    <property type="project" value="UniProtKB-SubCell"/>
</dbReference>
<evidence type="ECO:0000256" key="8">
    <source>
        <dbReference type="PIRSR" id="PIRSR603915-2"/>
    </source>
</evidence>
<keyword evidence="3 11" id="KW-0812">Transmembrane</keyword>
<feature type="transmembrane region" description="Helical" evidence="11">
    <location>
        <begin position="1562"/>
        <end position="1580"/>
    </location>
</feature>
<evidence type="ECO:0000313" key="14">
    <source>
        <dbReference type="Proteomes" id="UP001209878"/>
    </source>
</evidence>
<sequence length="1787" mass="205241">MSKEGKKEVATLLLEGLQPTMDIINLAPPAKEEKQKAEEEDLDYIPDDEAVAEEKKAELEKKTKDDDRLKKLTADSTTHLISSISMAMLNDIDTNRSKTIGDKSLPVSLTLQGVGEGSTASVTTEDGSFDLPNTKATTSVVAQVDSNILVVEMHEQNGEPLPITDKFGVGFKQPKLPPLEPSNNATVPPFENMVYRSIEITGIHNVLIVDFTPMPGRSWQPLVERPTPDSYDFMLTIPTALANAWTLVSPENITKPGIVYIGIRVNETNTTTTSSLLRQKRSTDTEATTETSPVETTENGLNFNLSVSVSMLSTPGFVQCECDSLFTDVKSHATGFSMPKVNTIDFNNIFSNLGMLAANNPTVYSTVLAILLVYLVLLVWARRNDRRDIERWSMTPLLDNNPSHRCCYKVSVFTGLRRDSGTMSNVCFILAGQRGNTGMRLLDDGKRKHFTRGSVRHFLLTTSHSLQMLSLLRVWHDNSGDGVHAGWFLDKIVIEDLQTNESDISFHNAFFTNARAKLSDDHIWLSVVMRPSKSSFTRAQRLTCCVSLLFTTMVTNAMWYQSDDVENDQVVRFGPIVFSAAALLVSLFSSLMVIPINLIIVQLFRKSKPADWEDDTAQEGGSKEGGDKDNGTEQNKGRIGKEGKEEDDENQVGGGGDGVTDEEDDTDDELDFEDAENEEDTKKKKAVAAKRVKKTPWWRQPHPLPHWCVHIAWVIVVLSIVASAFFVIMYSFEFGKEKSEAWLSALLFSFTESVILVQPIKVVLAAMVIASIFKTLDESSSQTVTTKGNMYAVDDPADFDDIGTMKVAPPPSSRSLARARRRRVYEKRMWGVIQEMISYVFFLGTISFIAWGTKDDIVYKMNSSIRELYNQDYTYKTSLVSIYVYKMNSSIRELYNQDYTYNTSLVSIYVYIMNSSIRELYNQDYTYKTSLVSIYVYKMNSSIRELYNQDYTYNTSLVSIYVYIMNTSSRELYNQDYTYKTSLVSIYVYIMNTSIRELYNQDYTYKTSLVSIYVYKMNSSIRELYNQDYTYKTSLVSIYVYIMNTSIRELYNQDYTYKTSLDYTYKTSLVSIYVYIMNTSTRELYNQDYTYKTSLVSIYVYKMNSSIRELYNQDYTYNTSLVSIYVYKMNSSIRELYNQDYTYNTSLVSIYVYIMNTSSRELYNQDYTYKTSLVSIYVYIMNTSIRELYNQDYTYKTSLVSIYVYKMNSSIRELYNQDYTYKTSLVSIYVYIMNSSIRELYNQDYTYNTSLVSIYVYIMNTSIRELYNQDYTYKTSLDYTYKTSLVSIYVYIMNTSIRELYNQDYTYKTSLVRSGSQFWDWCQKSVVPQTYNEWNYAGRPTRKRERAFLADMASFRVGSVRMRQVRVGPASCNIVPVMQPQILECNKAYSVFSEENRNFTVGWVLSNNGTGLSRVEKAYRYHSMLELRGVPTTGHMGFYGGGGYIADLGTSQRQASRVMKELMANEWIDIYTRAVFIEFTVYNPNVNLFAFVNLLMEFPETGGVMPFPRVDSFHVYSVIGPMGTILLLAQMIFVIMLIMYIVRECMSFYSQRKAYFKDPWNYVEVAIIVSSVVAVAMHVMREIFSRVVMNQLKKNKEGYTNYSGLAMYDGKLTELIGAIIFLVNIKFLRLLRFNKHIHQFAATLKIARSGLSGFGLMAIIIFINFTITAQLIFGSTLETFSKFIMSFQTLFSMLIGKFDLKKMTGEMEGWLSHIFFVLFAIFVFFILVNMFLGLLMSAYAQLQRSFCKTRDEDDDEDEYKTNFDVLEVRLRMLDNIITRHMTQPVKR</sequence>
<protein>
    <recommendedName>
        <fullName evidence="12">PLAT domain-containing protein</fullName>
    </recommendedName>
</protein>
<feature type="transmembrane region" description="Helical" evidence="11">
    <location>
        <begin position="542"/>
        <end position="561"/>
    </location>
</feature>
<accession>A0AAD9UIN7</accession>
<comment type="caution">
    <text evidence="13">The sequence shown here is derived from an EMBL/GenBank/DDBJ whole genome shotgun (WGS) entry which is preliminary data.</text>
</comment>
<feature type="disulfide bond" evidence="8">
    <location>
        <begin position="1372"/>
        <end position="1385"/>
    </location>
</feature>
<dbReference type="InterPro" id="IPR013122">
    <property type="entry name" value="PKD1_2_channel"/>
</dbReference>
<dbReference type="Pfam" id="PF08016">
    <property type="entry name" value="PKD_channel"/>
    <property type="match status" value="1"/>
</dbReference>
<feature type="transmembrane region" description="Helical" evidence="11">
    <location>
        <begin position="1710"/>
        <end position="1740"/>
    </location>
</feature>
<feature type="domain" description="PLAT" evidence="12">
    <location>
        <begin position="406"/>
        <end position="526"/>
    </location>
</feature>
<keyword evidence="5 11" id="KW-1133">Transmembrane helix</keyword>
<keyword evidence="4" id="KW-0732">Signal</keyword>
<organism evidence="13 14">
    <name type="scientific">Ridgeia piscesae</name>
    <name type="common">Tubeworm</name>
    <dbReference type="NCBI Taxonomy" id="27915"/>
    <lineage>
        <taxon>Eukaryota</taxon>
        <taxon>Metazoa</taxon>
        <taxon>Spiralia</taxon>
        <taxon>Lophotrochozoa</taxon>
        <taxon>Annelida</taxon>
        <taxon>Polychaeta</taxon>
        <taxon>Sedentaria</taxon>
        <taxon>Canalipalpata</taxon>
        <taxon>Sabellida</taxon>
        <taxon>Siboglinidae</taxon>
        <taxon>Ridgeia</taxon>
    </lineage>
</organism>